<keyword evidence="2" id="KW-1133">Transmembrane helix</keyword>
<feature type="transmembrane region" description="Helical" evidence="2">
    <location>
        <begin position="318"/>
        <end position="346"/>
    </location>
</feature>
<reference evidence="4" key="1">
    <citation type="submission" date="2018-08" db="EMBL/GenBank/DDBJ databases">
        <title>Murine metabolic-syndrome-specific gut microbial biobank.</title>
        <authorList>
            <person name="Liu C."/>
        </authorList>
    </citation>
    <scope>NUCLEOTIDE SEQUENCE [LARGE SCALE GENOMIC DNA]</scope>
    <source>
        <strain evidence="4">Z82</strain>
    </source>
</reference>
<protein>
    <submittedName>
        <fullName evidence="4">LuxR family transcriptional regulator</fullName>
    </submittedName>
</protein>
<feature type="transmembrane region" description="Helical" evidence="2">
    <location>
        <begin position="134"/>
        <end position="155"/>
    </location>
</feature>
<dbReference type="SUPFAM" id="SSF46894">
    <property type="entry name" value="C-terminal effector domain of the bipartite response regulators"/>
    <property type="match status" value="1"/>
</dbReference>
<feature type="transmembrane region" description="Helical" evidence="2">
    <location>
        <begin position="352"/>
        <end position="372"/>
    </location>
</feature>
<feature type="transmembrane region" description="Helical" evidence="2">
    <location>
        <begin position="12"/>
        <end position="30"/>
    </location>
</feature>
<keyword evidence="2" id="KW-0472">Membrane</keyword>
<keyword evidence="2" id="KW-0812">Transmembrane</keyword>
<dbReference type="Pfam" id="PF00196">
    <property type="entry name" value="GerE"/>
    <property type="match status" value="1"/>
</dbReference>
<proteinExistence type="predicted"/>
<dbReference type="PANTHER" id="PTHR43214">
    <property type="entry name" value="TWO-COMPONENT RESPONSE REGULATOR"/>
    <property type="match status" value="1"/>
</dbReference>
<feature type="transmembrane region" description="Helical" evidence="2">
    <location>
        <begin position="232"/>
        <end position="252"/>
    </location>
</feature>
<dbReference type="InterPro" id="IPR016032">
    <property type="entry name" value="Sig_transdc_resp-reg_C-effctor"/>
</dbReference>
<feature type="transmembrane region" description="Helical" evidence="2">
    <location>
        <begin position="264"/>
        <end position="285"/>
    </location>
</feature>
<evidence type="ECO:0000256" key="1">
    <source>
        <dbReference type="ARBA" id="ARBA00023125"/>
    </source>
</evidence>
<feature type="transmembrane region" description="Helical" evidence="2">
    <location>
        <begin position="102"/>
        <end position="122"/>
    </location>
</feature>
<dbReference type="CDD" id="cd06170">
    <property type="entry name" value="LuxR_C_like"/>
    <property type="match status" value="1"/>
</dbReference>
<dbReference type="GO" id="GO:0003677">
    <property type="term" value="F:DNA binding"/>
    <property type="evidence" value="ECO:0007669"/>
    <property type="project" value="UniProtKB-KW"/>
</dbReference>
<dbReference type="PRINTS" id="PR00038">
    <property type="entry name" value="HTHLUXR"/>
</dbReference>
<name>A0A7C9KAD0_9BACT</name>
<evidence type="ECO:0000256" key="2">
    <source>
        <dbReference type="SAM" id="Phobius"/>
    </source>
</evidence>
<feature type="domain" description="HTH luxR-type" evidence="3">
    <location>
        <begin position="400"/>
        <end position="465"/>
    </location>
</feature>
<organism evidence="4">
    <name type="scientific">Muribaculaceae bacterium Z82</name>
    <dbReference type="NCBI Taxonomy" id="2304548"/>
    <lineage>
        <taxon>Bacteria</taxon>
        <taxon>Pseudomonadati</taxon>
        <taxon>Bacteroidota</taxon>
        <taxon>Bacteroidia</taxon>
        <taxon>Bacteroidales</taxon>
        <taxon>Muribaculaceae</taxon>
    </lineage>
</organism>
<evidence type="ECO:0000259" key="3">
    <source>
        <dbReference type="PROSITE" id="PS50043"/>
    </source>
</evidence>
<dbReference type="InterPro" id="IPR039420">
    <property type="entry name" value="WalR-like"/>
</dbReference>
<feature type="transmembrane region" description="Helical" evidence="2">
    <location>
        <begin position="42"/>
        <end position="61"/>
    </location>
</feature>
<sequence>MAGGTSLGGRPWYLAGFGLLWYYWIVTILFPGETGVLFAQTPSRIVTLGATAAASVLMLGARRRLPRMVGSAWFYAVAAFLLSAGTAICFFAPTFFPLPDAVMVAPCVMYGLGNGVCLNLFFSSLEPRSLREARFGIVSSISLGLAFYLVCVAVHRVSEIGFGAVETSFALLSIPLYVYAARRQGRGEARKNDLIGNKPLAMSVVRVSSIMAAFGVLVGVSARGFDEGQAAVLNTMMPALSIITLALFAVYVQRNTKVADILQCGKFAVVIGALGLMLQLVSSAFAMASALVFFVAYVLFLSSMFVFYVVIARYQVRFALVTLLSFALVADSVGLAAGFALHAYIVLVSPQALLSVLFLAASFFIIAGAFFFNKHTLFPVGGPGKGSYDDPKGVYVACVQLAEEHRLTPRQKEVLCMLGRGKRVQAIAKELVLSPGTVRSHVHQIYEKLGVHSNGELMALIGDADVKTVDQL</sequence>
<dbReference type="SMART" id="SM00421">
    <property type="entry name" value="HTH_LUXR"/>
    <property type="match status" value="1"/>
</dbReference>
<feature type="transmembrane region" description="Helical" evidence="2">
    <location>
        <begin position="200"/>
        <end position="220"/>
    </location>
</feature>
<dbReference type="InterPro" id="IPR000792">
    <property type="entry name" value="Tscrpt_reg_LuxR_C"/>
</dbReference>
<evidence type="ECO:0000313" key="4">
    <source>
        <dbReference type="EMBL" id="NBI34153.1"/>
    </source>
</evidence>
<dbReference type="InterPro" id="IPR036388">
    <property type="entry name" value="WH-like_DNA-bd_sf"/>
</dbReference>
<feature type="transmembrane region" description="Helical" evidence="2">
    <location>
        <begin position="73"/>
        <end position="96"/>
    </location>
</feature>
<feature type="transmembrane region" description="Helical" evidence="2">
    <location>
        <begin position="291"/>
        <end position="311"/>
    </location>
</feature>
<dbReference type="PROSITE" id="PS50043">
    <property type="entry name" value="HTH_LUXR_2"/>
    <property type="match status" value="1"/>
</dbReference>
<gene>
    <name evidence="4" type="ORF">D1639_03730</name>
</gene>
<feature type="transmembrane region" description="Helical" evidence="2">
    <location>
        <begin position="161"/>
        <end position="180"/>
    </location>
</feature>
<comment type="caution">
    <text evidence="4">The sequence shown here is derived from an EMBL/GenBank/DDBJ whole genome shotgun (WGS) entry which is preliminary data.</text>
</comment>
<dbReference type="Gene3D" id="1.10.10.10">
    <property type="entry name" value="Winged helix-like DNA-binding domain superfamily/Winged helix DNA-binding domain"/>
    <property type="match status" value="1"/>
</dbReference>
<dbReference type="AlphaFoldDB" id="A0A7C9KAD0"/>
<keyword evidence="1" id="KW-0238">DNA-binding</keyword>
<dbReference type="GO" id="GO:0006355">
    <property type="term" value="P:regulation of DNA-templated transcription"/>
    <property type="evidence" value="ECO:0007669"/>
    <property type="project" value="InterPro"/>
</dbReference>
<accession>A0A7C9KAD0</accession>
<dbReference type="EMBL" id="QWKH01000016">
    <property type="protein sequence ID" value="NBI34153.1"/>
    <property type="molecule type" value="Genomic_DNA"/>
</dbReference>